<dbReference type="Proteomes" id="UP000037035">
    <property type="component" value="Unassembled WGS sequence"/>
</dbReference>
<dbReference type="SUPFAM" id="SSF46565">
    <property type="entry name" value="Chaperone J-domain"/>
    <property type="match status" value="1"/>
</dbReference>
<dbReference type="PANTHER" id="PTHR44145:SF3">
    <property type="entry name" value="DNAJ HOMOLOG SUBFAMILY A MEMBER 3, MITOCHONDRIAL"/>
    <property type="match status" value="1"/>
</dbReference>
<proteinExistence type="predicted"/>
<evidence type="ECO:0000256" key="3">
    <source>
        <dbReference type="SAM" id="Phobius"/>
    </source>
</evidence>
<feature type="region of interest" description="Disordered" evidence="2">
    <location>
        <begin position="289"/>
        <end position="373"/>
    </location>
</feature>
<evidence type="ECO:0000313" key="6">
    <source>
        <dbReference type="Proteomes" id="UP000037035"/>
    </source>
</evidence>
<dbReference type="PANTHER" id="PTHR44145">
    <property type="entry name" value="DNAJ HOMOLOG SUBFAMILY A MEMBER 3, MITOCHONDRIAL"/>
    <property type="match status" value="1"/>
</dbReference>
<feature type="compositionally biased region" description="Polar residues" evidence="2">
    <location>
        <begin position="289"/>
        <end position="300"/>
    </location>
</feature>
<keyword evidence="6" id="KW-1185">Reference proteome</keyword>
<dbReference type="OrthoDB" id="445556at2759"/>
<feature type="domain" description="J" evidence="4">
    <location>
        <begin position="56"/>
        <end position="130"/>
    </location>
</feature>
<dbReference type="STRING" id="27349.A0A0L6UCV9"/>
<dbReference type="Pfam" id="PF00226">
    <property type="entry name" value="DnaJ"/>
    <property type="match status" value="1"/>
</dbReference>
<feature type="compositionally biased region" description="Polar residues" evidence="2">
    <location>
        <begin position="308"/>
        <end position="340"/>
    </location>
</feature>
<dbReference type="SMART" id="SM00271">
    <property type="entry name" value="DnaJ"/>
    <property type="match status" value="1"/>
</dbReference>
<sequence length="373" mass="42708">MIKQNLSTHFISARISSANRSSHRLPTRANPHSLSAAYSCSSSSNSFNFPRSPSPTPFEIFHLPPSASTNQIKERYYQLVKIYHPDVASNNNSSSSSIKEDEITRRFKLIRDAYELLSSPSRRQRYIRFQEGWGNPRPQTPNRSWRNNDSSTRWTNQSAYSDPYLNLSYVWRQLMSRRRSARAGFYSSADDDQAHNWSNNYHRQDSSYTFKQQWERDGLFAKNGIFITSVGCFSLFLYLLQLWRVLPLVGSDASDKEHSKFRKFVEPAGDERLDREAWARLHPMPFTNIAPNSRLSQTTNPPAPLLISSPQNPSQASEKQPNHRFYSSSFQDRIQKQNLKAVSDLKSARAAAVKPSVFSNRISPTPSSTNTSP</sequence>
<dbReference type="Gene3D" id="1.10.287.110">
    <property type="entry name" value="DnaJ domain"/>
    <property type="match status" value="1"/>
</dbReference>
<evidence type="ECO:0000256" key="2">
    <source>
        <dbReference type="SAM" id="MobiDB-lite"/>
    </source>
</evidence>
<dbReference type="PRINTS" id="PR00625">
    <property type="entry name" value="JDOMAIN"/>
</dbReference>
<dbReference type="InterPro" id="IPR001623">
    <property type="entry name" value="DnaJ_domain"/>
</dbReference>
<dbReference type="VEuPathDB" id="FungiDB:VP01_730g5"/>
<dbReference type="InterPro" id="IPR036869">
    <property type="entry name" value="J_dom_sf"/>
</dbReference>
<keyword evidence="3" id="KW-0812">Transmembrane</keyword>
<dbReference type="AlphaFoldDB" id="A0A0L6UCV9"/>
<reference evidence="5 6" key="1">
    <citation type="submission" date="2015-08" db="EMBL/GenBank/DDBJ databases">
        <title>Next Generation Sequencing and Analysis of the Genome of Puccinia sorghi L Schw, the Causal Agent of Maize Common Rust.</title>
        <authorList>
            <person name="Rochi L."/>
            <person name="Burguener G."/>
            <person name="Darino M."/>
            <person name="Turjanski A."/>
            <person name="Kreff E."/>
            <person name="Dieguez M.J."/>
            <person name="Sacco F."/>
        </authorList>
    </citation>
    <scope>NUCLEOTIDE SEQUENCE [LARGE SCALE GENOMIC DNA]</scope>
    <source>
        <strain evidence="5 6">RO10H11247</strain>
    </source>
</reference>
<evidence type="ECO:0000259" key="4">
    <source>
        <dbReference type="PROSITE" id="PS50076"/>
    </source>
</evidence>
<keyword evidence="1" id="KW-0143">Chaperone</keyword>
<feature type="region of interest" description="Disordered" evidence="2">
    <location>
        <begin position="132"/>
        <end position="152"/>
    </location>
</feature>
<feature type="transmembrane region" description="Helical" evidence="3">
    <location>
        <begin position="219"/>
        <end position="240"/>
    </location>
</feature>
<feature type="compositionally biased region" description="Polar residues" evidence="2">
    <location>
        <begin position="140"/>
        <end position="152"/>
    </location>
</feature>
<feature type="compositionally biased region" description="Low complexity" evidence="2">
    <location>
        <begin position="363"/>
        <end position="373"/>
    </location>
</feature>
<dbReference type="InterPro" id="IPR051938">
    <property type="entry name" value="Apopto_cytoskel_mod"/>
</dbReference>
<name>A0A0L6UCV9_9BASI</name>
<gene>
    <name evidence="5" type="ORF">VP01_730g5</name>
</gene>
<protein>
    <recommendedName>
        <fullName evidence="4">J domain-containing protein</fullName>
    </recommendedName>
</protein>
<dbReference type="PROSITE" id="PS50076">
    <property type="entry name" value="DNAJ_2"/>
    <property type="match status" value="1"/>
</dbReference>
<comment type="caution">
    <text evidence="5">The sequence shown here is derived from an EMBL/GenBank/DDBJ whole genome shotgun (WGS) entry which is preliminary data.</text>
</comment>
<keyword evidence="3" id="KW-0472">Membrane</keyword>
<evidence type="ECO:0000256" key="1">
    <source>
        <dbReference type="ARBA" id="ARBA00023186"/>
    </source>
</evidence>
<dbReference type="EMBL" id="LAVV01012728">
    <property type="protein sequence ID" value="KNZ46389.1"/>
    <property type="molecule type" value="Genomic_DNA"/>
</dbReference>
<dbReference type="CDD" id="cd06257">
    <property type="entry name" value="DnaJ"/>
    <property type="match status" value="1"/>
</dbReference>
<organism evidence="5 6">
    <name type="scientific">Puccinia sorghi</name>
    <dbReference type="NCBI Taxonomy" id="27349"/>
    <lineage>
        <taxon>Eukaryota</taxon>
        <taxon>Fungi</taxon>
        <taxon>Dikarya</taxon>
        <taxon>Basidiomycota</taxon>
        <taxon>Pucciniomycotina</taxon>
        <taxon>Pucciniomycetes</taxon>
        <taxon>Pucciniales</taxon>
        <taxon>Pucciniaceae</taxon>
        <taxon>Puccinia</taxon>
    </lineage>
</organism>
<accession>A0A0L6UCV9</accession>
<keyword evidence="3" id="KW-1133">Transmembrane helix</keyword>
<evidence type="ECO:0000313" key="5">
    <source>
        <dbReference type="EMBL" id="KNZ46389.1"/>
    </source>
</evidence>